<evidence type="ECO:0000256" key="1">
    <source>
        <dbReference type="ARBA" id="ARBA00004128"/>
    </source>
</evidence>
<dbReference type="GO" id="GO:0005774">
    <property type="term" value="C:vacuolar membrane"/>
    <property type="evidence" value="ECO:0007669"/>
    <property type="project" value="UniProtKB-SubCell"/>
</dbReference>
<keyword evidence="13" id="KW-1185">Reference proteome</keyword>
<evidence type="ECO:0000259" key="11">
    <source>
        <dbReference type="Pfam" id="PF01490"/>
    </source>
</evidence>
<comment type="caution">
    <text evidence="12">The sequence shown here is derived from an EMBL/GenBank/DDBJ whole genome shotgun (WGS) entry which is preliminary data.</text>
</comment>
<dbReference type="PANTHER" id="PTHR22950:SF678">
    <property type="entry name" value="VACUOLAR AMINO ACID TRANSPORTER 5-RELATED"/>
    <property type="match status" value="1"/>
</dbReference>
<dbReference type="AlphaFoldDB" id="A0A1Y2FSF0"/>
<dbReference type="Pfam" id="PF01490">
    <property type="entry name" value="Aa_trans"/>
    <property type="match status" value="1"/>
</dbReference>
<comment type="similarity">
    <text evidence="2">Belongs to the amino acid/polyamine transporter 2 family.</text>
</comment>
<dbReference type="GO" id="GO:0005290">
    <property type="term" value="F:L-histidine transmembrane transporter activity"/>
    <property type="evidence" value="ECO:0007669"/>
    <property type="project" value="TreeGrafter"/>
</dbReference>
<evidence type="ECO:0000256" key="10">
    <source>
        <dbReference type="SAM" id="Phobius"/>
    </source>
</evidence>
<feature type="transmembrane region" description="Helical" evidence="10">
    <location>
        <begin position="230"/>
        <end position="247"/>
    </location>
</feature>
<feature type="transmembrane region" description="Helical" evidence="10">
    <location>
        <begin position="491"/>
        <end position="512"/>
    </location>
</feature>
<feature type="transmembrane region" description="Helical" evidence="10">
    <location>
        <begin position="149"/>
        <end position="169"/>
    </location>
</feature>
<evidence type="ECO:0000256" key="4">
    <source>
        <dbReference type="ARBA" id="ARBA00022554"/>
    </source>
</evidence>
<dbReference type="GO" id="GO:0005302">
    <property type="term" value="F:L-tyrosine transmembrane transporter activity"/>
    <property type="evidence" value="ECO:0007669"/>
    <property type="project" value="TreeGrafter"/>
</dbReference>
<evidence type="ECO:0000313" key="13">
    <source>
        <dbReference type="Proteomes" id="UP000193920"/>
    </source>
</evidence>
<keyword evidence="8 10" id="KW-0472">Membrane</keyword>
<sequence>MLQNTTMNTQVEPTIINNNRTNDSGNKGTVFSSILSLSNTIIGTGILSLPYAISNTGVTLGAILFIFSAYVTKLSLCLYIDIAKIIAPNKYDIKISSLSEMINMPKFGMFTNLVIILNGFGTATSLLIASSDFILFLIKNVLSSNYTGIFLEKRFWITMEILIVIPIVFRKSLVSLKSFSLFSIISISYLTFSIICSYFILNEEQPTVNPKNFESILEQPEPELGFLQKIFKSFMAVSIIIFAYGCQQNSFQIYSELKPSHRPFISHVFFYAILFSTVIYLIVGYCGYATFGDHVESNILNNYDESNIIINIARLAMAVYCTFTYSIQMHPCRESIKKEIISFRIRHQRDYGDINENGDQNEKAKLLIIDPNQNYGTTSDFYSRPSGSGSNNTNSNSCSTNTSSNNIASYDEDDEFESQFDANDADDERSSDSHQIKHINIDILDNLAIPVSTTITDINNYDTKTLFNCITIVLLISSYLFAMICNDFGKVLSIVGATCCTTLTFILPGYLYVKITRGLTFKRLQAITLLLLGGVIGVIGTIASL</sequence>
<feature type="region of interest" description="Disordered" evidence="9">
    <location>
        <begin position="379"/>
        <end position="404"/>
    </location>
</feature>
<dbReference type="Proteomes" id="UP000193920">
    <property type="component" value="Unassembled WGS sequence"/>
</dbReference>
<keyword evidence="3" id="KW-0813">Transport</keyword>
<gene>
    <name evidence="12" type="ORF">LY90DRAFT_663156</name>
</gene>
<dbReference type="STRING" id="1754190.A0A1Y2FSF0"/>
<keyword evidence="4" id="KW-0926">Vacuole</keyword>
<feature type="transmembrane region" description="Helical" evidence="10">
    <location>
        <begin position="59"/>
        <end position="86"/>
    </location>
</feature>
<feature type="transmembrane region" description="Helical" evidence="10">
    <location>
        <begin position="30"/>
        <end position="53"/>
    </location>
</feature>
<dbReference type="GO" id="GO:0061459">
    <property type="term" value="F:L-arginine transmembrane transporter activity"/>
    <property type="evidence" value="ECO:0007669"/>
    <property type="project" value="TreeGrafter"/>
</dbReference>
<feature type="transmembrane region" description="Helical" evidence="10">
    <location>
        <begin position="181"/>
        <end position="201"/>
    </location>
</feature>
<reference evidence="12 13" key="1">
    <citation type="submission" date="2016-08" db="EMBL/GenBank/DDBJ databases">
        <title>A Parts List for Fungal Cellulosomes Revealed by Comparative Genomics.</title>
        <authorList>
            <consortium name="DOE Joint Genome Institute"/>
            <person name="Haitjema C.H."/>
            <person name="Gilmore S.P."/>
            <person name="Henske J.K."/>
            <person name="Solomon K.V."/>
            <person name="De Groot R."/>
            <person name="Kuo A."/>
            <person name="Mondo S.J."/>
            <person name="Salamov A.A."/>
            <person name="Labutti K."/>
            <person name="Zhao Z."/>
            <person name="Chiniquy J."/>
            <person name="Barry K."/>
            <person name="Brewer H.M."/>
            <person name="Purvine S.O."/>
            <person name="Wright A.T."/>
            <person name="Boxma B."/>
            <person name="Van Alen T."/>
            <person name="Hackstein J.H."/>
            <person name="Baker S.E."/>
            <person name="Grigoriev I.V."/>
            <person name="O'Malley M.A."/>
        </authorList>
    </citation>
    <scope>NUCLEOTIDE SEQUENCE [LARGE SCALE GENOMIC DNA]</scope>
    <source>
        <strain evidence="12 13">G1</strain>
    </source>
</reference>
<evidence type="ECO:0000256" key="5">
    <source>
        <dbReference type="ARBA" id="ARBA00022692"/>
    </source>
</evidence>
<feature type="transmembrane region" description="Helical" evidence="10">
    <location>
        <begin position="524"/>
        <end position="543"/>
    </location>
</feature>
<evidence type="ECO:0000313" key="12">
    <source>
        <dbReference type="EMBL" id="ORY86507.1"/>
    </source>
</evidence>
<evidence type="ECO:0000256" key="6">
    <source>
        <dbReference type="ARBA" id="ARBA00022970"/>
    </source>
</evidence>
<dbReference type="PANTHER" id="PTHR22950">
    <property type="entry name" value="AMINO ACID TRANSPORTER"/>
    <property type="match status" value="1"/>
</dbReference>
<evidence type="ECO:0000256" key="7">
    <source>
        <dbReference type="ARBA" id="ARBA00022989"/>
    </source>
</evidence>
<name>A0A1Y2FSF0_9FUNG</name>
<accession>A0A1Y2FSF0</accession>
<keyword evidence="6" id="KW-0029">Amino-acid transport</keyword>
<comment type="subcellular location">
    <subcellularLocation>
        <location evidence="1">Vacuole membrane</location>
        <topology evidence="1">Multi-pass membrane protein</topology>
    </subcellularLocation>
</comment>
<dbReference type="EMBL" id="MCOG01000002">
    <property type="protein sequence ID" value="ORY86507.1"/>
    <property type="molecule type" value="Genomic_DNA"/>
</dbReference>
<organism evidence="12 13">
    <name type="scientific">Neocallimastix californiae</name>
    <dbReference type="NCBI Taxonomy" id="1754190"/>
    <lineage>
        <taxon>Eukaryota</taxon>
        <taxon>Fungi</taxon>
        <taxon>Fungi incertae sedis</taxon>
        <taxon>Chytridiomycota</taxon>
        <taxon>Chytridiomycota incertae sedis</taxon>
        <taxon>Neocallimastigomycetes</taxon>
        <taxon>Neocallimastigales</taxon>
        <taxon>Neocallimastigaceae</taxon>
        <taxon>Neocallimastix</taxon>
    </lineage>
</organism>
<evidence type="ECO:0000256" key="8">
    <source>
        <dbReference type="ARBA" id="ARBA00023136"/>
    </source>
</evidence>
<feature type="transmembrane region" description="Helical" evidence="10">
    <location>
        <begin position="308"/>
        <end position="327"/>
    </location>
</feature>
<dbReference type="GO" id="GO:0015194">
    <property type="term" value="F:L-serine transmembrane transporter activity"/>
    <property type="evidence" value="ECO:0007669"/>
    <property type="project" value="TreeGrafter"/>
</dbReference>
<evidence type="ECO:0000256" key="2">
    <source>
        <dbReference type="ARBA" id="ARBA00008066"/>
    </source>
</evidence>
<protein>
    <recommendedName>
        <fullName evidence="11">Amino acid transporter transmembrane domain-containing protein</fullName>
    </recommendedName>
</protein>
<feature type="compositionally biased region" description="Low complexity" evidence="9">
    <location>
        <begin position="386"/>
        <end position="404"/>
    </location>
</feature>
<feature type="transmembrane region" description="Helical" evidence="10">
    <location>
        <begin position="465"/>
        <end position="485"/>
    </location>
</feature>
<keyword evidence="7 10" id="KW-1133">Transmembrane helix</keyword>
<dbReference type="GO" id="GO:0015189">
    <property type="term" value="F:L-lysine transmembrane transporter activity"/>
    <property type="evidence" value="ECO:0007669"/>
    <property type="project" value="TreeGrafter"/>
</dbReference>
<dbReference type="OrthoDB" id="28208at2759"/>
<feature type="transmembrane region" description="Helical" evidence="10">
    <location>
        <begin position="268"/>
        <end position="288"/>
    </location>
</feature>
<feature type="domain" description="Amino acid transporter transmembrane" evidence="11">
    <location>
        <begin position="27"/>
        <end position="528"/>
    </location>
</feature>
<evidence type="ECO:0000256" key="9">
    <source>
        <dbReference type="SAM" id="MobiDB-lite"/>
    </source>
</evidence>
<dbReference type="GO" id="GO:0005313">
    <property type="term" value="F:L-glutamate transmembrane transporter activity"/>
    <property type="evidence" value="ECO:0007669"/>
    <property type="project" value="TreeGrafter"/>
</dbReference>
<feature type="transmembrane region" description="Helical" evidence="10">
    <location>
        <begin position="107"/>
        <end position="129"/>
    </location>
</feature>
<proteinExistence type="inferred from homology"/>
<dbReference type="InterPro" id="IPR013057">
    <property type="entry name" value="AA_transpt_TM"/>
</dbReference>
<evidence type="ECO:0000256" key="3">
    <source>
        <dbReference type="ARBA" id="ARBA00022448"/>
    </source>
</evidence>
<keyword evidence="5 10" id="KW-0812">Transmembrane</keyword>